<evidence type="ECO:0000256" key="2">
    <source>
        <dbReference type="ARBA" id="ARBA00004429"/>
    </source>
</evidence>
<protein>
    <submittedName>
        <fullName evidence="12">Putative enzyme of heme biosynthesis</fullName>
    </submittedName>
</protein>
<dbReference type="InterPro" id="IPR010817">
    <property type="entry name" value="HemY_N"/>
</dbReference>
<accession>A0A074VXZ7</accession>
<dbReference type="InterPro" id="IPR011990">
    <property type="entry name" value="TPR-like_helical_dom_sf"/>
</dbReference>
<evidence type="ECO:0000256" key="3">
    <source>
        <dbReference type="ARBA" id="ARBA00004744"/>
    </source>
</evidence>
<evidence type="ECO:0000313" key="12">
    <source>
        <dbReference type="EMBL" id="KEQ00154.1"/>
    </source>
</evidence>
<comment type="subcellular location">
    <subcellularLocation>
        <location evidence="2">Cell inner membrane</location>
        <topology evidence="2">Multi-pass membrane protein</topology>
    </subcellularLocation>
</comment>
<dbReference type="GO" id="GO:0006779">
    <property type="term" value="P:porphyrin-containing compound biosynthetic process"/>
    <property type="evidence" value="ECO:0007669"/>
    <property type="project" value="UniProtKB-KW"/>
</dbReference>
<dbReference type="GO" id="GO:0005886">
    <property type="term" value="C:plasma membrane"/>
    <property type="evidence" value="ECO:0007669"/>
    <property type="project" value="UniProtKB-SubCell"/>
</dbReference>
<dbReference type="SUPFAM" id="SSF48452">
    <property type="entry name" value="TPR-like"/>
    <property type="match status" value="1"/>
</dbReference>
<evidence type="ECO:0000313" key="13">
    <source>
        <dbReference type="Proteomes" id="UP000027644"/>
    </source>
</evidence>
<evidence type="ECO:0000256" key="8">
    <source>
        <dbReference type="ARBA" id="ARBA00023136"/>
    </source>
</evidence>
<evidence type="ECO:0000256" key="5">
    <source>
        <dbReference type="ARBA" id="ARBA00022519"/>
    </source>
</evidence>
<gene>
    <name evidence="12" type="ORF">SASC598J21_020370</name>
</gene>
<comment type="caution">
    <text evidence="12">The sequence shown here is derived from an EMBL/GenBank/DDBJ whole genome shotgun (WGS) entry which is preliminary data.</text>
</comment>
<dbReference type="UniPathway" id="UPA00252"/>
<evidence type="ECO:0000256" key="4">
    <source>
        <dbReference type="ARBA" id="ARBA00022475"/>
    </source>
</evidence>
<keyword evidence="9" id="KW-0627">Porphyrin biosynthesis</keyword>
<dbReference type="GO" id="GO:0042168">
    <property type="term" value="P:heme metabolic process"/>
    <property type="evidence" value="ECO:0007669"/>
    <property type="project" value="InterPro"/>
</dbReference>
<dbReference type="EMBL" id="AVQL01000454">
    <property type="protein sequence ID" value="KEQ00154.1"/>
    <property type="molecule type" value="Genomic_DNA"/>
</dbReference>
<evidence type="ECO:0000256" key="9">
    <source>
        <dbReference type="ARBA" id="ARBA00023244"/>
    </source>
</evidence>
<evidence type="ECO:0000256" key="6">
    <source>
        <dbReference type="ARBA" id="ARBA00022692"/>
    </source>
</evidence>
<evidence type="ECO:0000256" key="1">
    <source>
        <dbReference type="ARBA" id="ARBA00002962"/>
    </source>
</evidence>
<feature type="transmembrane region" description="Helical" evidence="10">
    <location>
        <begin position="44"/>
        <end position="66"/>
    </location>
</feature>
<evidence type="ECO:0000259" key="11">
    <source>
        <dbReference type="Pfam" id="PF07219"/>
    </source>
</evidence>
<evidence type="ECO:0000256" key="10">
    <source>
        <dbReference type="SAM" id="Phobius"/>
    </source>
</evidence>
<dbReference type="Pfam" id="PF07219">
    <property type="entry name" value="HemY_N"/>
    <property type="match status" value="1"/>
</dbReference>
<keyword evidence="5" id="KW-0997">Cell inner membrane</keyword>
<keyword evidence="7 10" id="KW-1133">Transmembrane helix</keyword>
<feature type="domain" description="HemY N-terminal" evidence="11">
    <location>
        <begin position="26"/>
        <end position="134"/>
    </location>
</feature>
<reference evidence="12 13" key="1">
    <citation type="journal article" date="2014" name="PLoS Genet.">
        <title>Hidden diversity in honey bee gut symbionts detected by single-cell genomics.</title>
        <authorList>
            <person name="Engel P."/>
            <person name="Stepanauskas R."/>
            <person name="Moran N."/>
        </authorList>
    </citation>
    <scope>NUCLEOTIDE SEQUENCE [LARGE SCALE GENOMIC DNA]</scope>
    <source>
        <strain evidence="12 13">SCGC AB-598-J21</strain>
    </source>
</reference>
<dbReference type="AlphaFoldDB" id="A0A074VXZ7"/>
<organism evidence="12 13">
    <name type="scientific">Snodgrassella alvi SCGC AB-598-J21</name>
    <dbReference type="NCBI Taxonomy" id="1385367"/>
    <lineage>
        <taxon>Bacteria</taxon>
        <taxon>Pseudomonadati</taxon>
        <taxon>Pseudomonadota</taxon>
        <taxon>Betaproteobacteria</taxon>
        <taxon>Neisseriales</taxon>
        <taxon>Neisseriaceae</taxon>
        <taxon>Snodgrassella</taxon>
    </lineage>
</organism>
<proteinExistence type="predicted"/>
<sequence>MRSLLWLIVLFIVAVGVVLGAKYYSGDVYIVVEQTLIRINLQLFIGLVLLTVVLLYIFLRIVMGFVHLPGHWHHWRINHQRHQVETALNHAGLAYFEGRYQFAEREAERVLRNKQGQHSRALALLLAAHSADQMDDSTTRDRYLDEIAKLPEKQQLSRYLLLAQSALSQHNDQQARSALEAAAKINPNLTQLVKLQLRYDWEKHDAQGVLEAVDKLSRAGALSESEQNNYQYWAYRQLLANVKEPGELKSSLNLIPVDERESTLSANIAEKYLQLGMYTQALKWVKKYYPRTHDASLLPAFNQANQYLSSKEQQKNMVTVDKWLQQNPQAPDLLLLMGELSYQQQLWGKAKTYLEASLQASNNNVTRLLLAKVLEQSGQSEAAEQQRNEILATIGNNDEL</sequence>
<keyword evidence="6 10" id="KW-0812">Transmembrane</keyword>
<dbReference type="Gene3D" id="1.25.40.10">
    <property type="entry name" value="Tetratricopeptide repeat domain"/>
    <property type="match status" value="2"/>
</dbReference>
<name>A0A074VXZ7_9NEIS</name>
<dbReference type="NCBIfam" id="TIGR00540">
    <property type="entry name" value="TPR_hemY_coli"/>
    <property type="match status" value="1"/>
</dbReference>
<comment type="function">
    <text evidence="1">Involved in a late step of protoheme IX synthesis.</text>
</comment>
<comment type="pathway">
    <text evidence="3">Porphyrin-containing compound metabolism; protoheme biosynthesis.</text>
</comment>
<evidence type="ECO:0000256" key="7">
    <source>
        <dbReference type="ARBA" id="ARBA00022989"/>
    </source>
</evidence>
<dbReference type="Proteomes" id="UP000027644">
    <property type="component" value="Unassembled WGS sequence"/>
</dbReference>
<keyword evidence="4" id="KW-1003">Cell membrane</keyword>
<keyword evidence="8 10" id="KW-0472">Membrane</keyword>
<dbReference type="InterPro" id="IPR005254">
    <property type="entry name" value="Heme_biosyn_assoc_TPR_pro"/>
</dbReference>